<keyword evidence="2" id="KW-1185">Reference proteome</keyword>
<gene>
    <name evidence="1" type="ORF">ATANTOWER_016145</name>
</gene>
<organism evidence="1 2">
    <name type="scientific">Ataeniobius toweri</name>
    <dbReference type="NCBI Taxonomy" id="208326"/>
    <lineage>
        <taxon>Eukaryota</taxon>
        <taxon>Metazoa</taxon>
        <taxon>Chordata</taxon>
        <taxon>Craniata</taxon>
        <taxon>Vertebrata</taxon>
        <taxon>Euteleostomi</taxon>
        <taxon>Actinopterygii</taxon>
        <taxon>Neopterygii</taxon>
        <taxon>Teleostei</taxon>
        <taxon>Neoteleostei</taxon>
        <taxon>Acanthomorphata</taxon>
        <taxon>Ovalentaria</taxon>
        <taxon>Atherinomorphae</taxon>
        <taxon>Cyprinodontiformes</taxon>
        <taxon>Goodeidae</taxon>
        <taxon>Ataeniobius</taxon>
    </lineage>
</organism>
<reference evidence="1 2" key="1">
    <citation type="submission" date="2021-07" db="EMBL/GenBank/DDBJ databases">
        <authorList>
            <person name="Palmer J.M."/>
        </authorList>
    </citation>
    <scope>NUCLEOTIDE SEQUENCE [LARGE SCALE GENOMIC DNA]</scope>
    <source>
        <strain evidence="1 2">AT_MEX2019</strain>
        <tissue evidence="1">Muscle</tissue>
    </source>
</reference>
<evidence type="ECO:0000313" key="2">
    <source>
        <dbReference type="Proteomes" id="UP001345963"/>
    </source>
</evidence>
<feature type="non-terminal residue" evidence="1">
    <location>
        <position position="58"/>
    </location>
</feature>
<evidence type="ECO:0000313" key="1">
    <source>
        <dbReference type="EMBL" id="MED6262210.1"/>
    </source>
</evidence>
<comment type="caution">
    <text evidence="1">The sequence shown here is derived from an EMBL/GenBank/DDBJ whole genome shotgun (WGS) entry which is preliminary data.</text>
</comment>
<sequence length="58" mass="6404">MMDLRKFCTFCRIKSSVVSKNCTGKVKKLAHQTAVSFPSCCSAVRKMLETVRGCSRSG</sequence>
<dbReference type="Proteomes" id="UP001345963">
    <property type="component" value="Unassembled WGS sequence"/>
</dbReference>
<name>A0ABU7CKC5_9TELE</name>
<accession>A0ABU7CKC5</accession>
<proteinExistence type="predicted"/>
<dbReference type="EMBL" id="JAHUTI010091855">
    <property type="protein sequence ID" value="MED6262210.1"/>
    <property type="molecule type" value="Genomic_DNA"/>
</dbReference>
<protein>
    <submittedName>
        <fullName evidence="1">Uncharacterized protein</fullName>
    </submittedName>
</protein>